<sequence length="72" mass="7987">MKQYRKGGGGDVKTGTPNFWSVEVAAEQWLFDRISEDSPSVDNMPSMESISDAVSPPFQHTPLHDVEFLSSD</sequence>
<dbReference type="OrthoDB" id="3260094at2759"/>
<feature type="region of interest" description="Disordered" evidence="1">
    <location>
        <begin position="36"/>
        <end position="58"/>
    </location>
</feature>
<dbReference type="EMBL" id="MU157835">
    <property type="protein sequence ID" value="KAF9531392.1"/>
    <property type="molecule type" value="Genomic_DNA"/>
</dbReference>
<evidence type="ECO:0000256" key="1">
    <source>
        <dbReference type="SAM" id="MobiDB-lite"/>
    </source>
</evidence>
<gene>
    <name evidence="2" type="ORF">CPB83DRAFT_848952</name>
</gene>
<organism evidence="2 3">
    <name type="scientific">Crepidotus variabilis</name>
    <dbReference type="NCBI Taxonomy" id="179855"/>
    <lineage>
        <taxon>Eukaryota</taxon>
        <taxon>Fungi</taxon>
        <taxon>Dikarya</taxon>
        <taxon>Basidiomycota</taxon>
        <taxon>Agaricomycotina</taxon>
        <taxon>Agaricomycetes</taxon>
        <taxon>Agaricomycetidae</taxon>
        <taxon>Agaricales</taxon>
        <taxon>Agaricineae</taxon>
        <taxon>Crepidotaceae</taxon>
        <taxon>Crepidotus</taxon>
    </lineage>
</organism>
<keyword evidence="3" id="KW-1185">Reference proteome</keyword>
<evidence type="ECO:0000313" key="3">
    <source>
        <dbReference type="Proteomes" id="UP000807306"/>
    </source>
</evidence>
<protein>
    <submittedName>
        <fullName evidence="2">Uncharacterized protein</fullName>
    </submittedName>
</protein>
<proteinExistence type="predicted"/>
<dbReference type="AlphaFoldDB" id="A0A9P6JRZ5"/>
<dbReference type="Proteomes" id="UP000807306">
    <property type="component" value="Unassembled WGS sequence"/>
</dbReference>
<comment type="caution">
    <text evidence="2">The sequence shown here is derived from an EMBL/GenBank/DDBJ whole genome shotgun (WGS) entry which is preliminary data.</text>
</comment>
<accession>A0A9P6JRZ5</accession>
<reference evidence="2" key="1">
    <citation type="submission" date="2020-11" db="EMBL/GenBank/DDBJ databases">
        <authorList>
            <consortium name="DOE Joint Genome Institute"/>
            <person name="Ahrendt S."/>
            <person name="Riley R."/>
            <person name="Andreopoulos W."/>
            <person name="Labutti K."/>
            <person name="Pangilinan J."/>
            <person name="Ruiz-Duenas F.J."/>
            <person name="Barrasa J.M."/>
            <person name="Sanchez-Garcia M."/>
            <person name="Camarero S."/>
            <person name="Miyauchi S."/>
            <person name="Serrano A."/>
            <person name="Linde D."/>
            <person name="Babiker R."/>
            <person name="Drula E."/>
            <person name="Ayuso-Fernandez I."/>
            <person name="Pacheco R."/>
            <person name="Padilla G."/>
            <person name="Ferreira P."/>
            <person name="Barriuso J."/>
            <person name="Kellner H."/>
            <person name="Castanera R."/>
            <person name="Alfaro M."/>
            <person name="Ramirez L."/>
            <person name="Pisabarro A.G."/>
            <person name="Kuo A."/>
            <person name="Tritt A."/>
            <person name="Lipzen A."/>
            <person name="He G."/>
            <person name="Yan M."/>
            <person name="Ng V."/>
            <person name="Cullen D."/>
            <person name="Martin F."/>
            <person name="Rosso M.-N."/>
            <person name="Henrissat B."/>
            <person name="Hibbett D."/>
            <person name="Martinez A.T."/>
            <person name="Grigoriev I.V."/>
        </authorList>
    </citation>
    <scope>NUCLEOTIDE SEQUENCE</scope>
    <source>
        <strain evidence="2">CBS 506.95</strain>
    </source>
</reference>
<evidence type="ECO:0000313" key="2">
    <source>
        <dbReference type="EMBL" id="KAF9531392.1"/>
    </source>
</evidence>
<name>A0A9P6JRZ5_9AGAR</name>
<feature type="compositionally biased region" description="Polar residues" evidence="1">
    <location>
        <begin position="37"/>
        <end position="49"/>
    </location>
</feature>